<feature type="transmembrane region" description="Helical" evidence="2">
    <location>
        <begin position="122"/>
        <end position="142"/>
    </location>
</feature>
<comment type="caution">
    <text evidence="3">The sequence shown here is derived from an EMBL/GenBank/DDBJ whole genome shotgun (WGS) entry which is preliminary data.</text>
</comment>
<dbReference type="GeneID" id="70250025"/>
<name>A0AAD4Q1Y3_9EURO</name>
<dbReference type="AlphaFoldDB" id="A0AAD4Q1Y3"/>
<keyword evidence="2" id="KW-1133">Transmembrane helix</keyword>
<feature type="compositionally biased region" description="Basic and acidic residues" evidence="1">
    <location>
        <begin position="233"/>
        <end position="242"/>
    </location>
</feature>
<feature type="transmembrane region" description="Helical" evidence="2">
    <location>
        <begin position="20"/>
        <end position="41"/>
    </location>
</feature>
<keyword evidence="4" id="KW-1185">Reference proteome</keyword>
<gene>
    <name evidence="3" type="ORF">BGW36DRAFT_422671</name>
</gene>
<evidence type="ECO:0000256" key="1">
    <source>
        <dbReference type="SAM" id="MobiDB-lite"/>
    </source>
</evidence>
<feature type="transmembrane region" description="Helical" evidence="2">
    <location>
        <begin position="78"/>
        <end position="102"/>
    </location>
</feature>
<evidence type="ECO:0000313" key="4">
    <source>
        <dbReference type="Proteomes" id="UP001201262"/>
    </source>
</evidence>
<feature type="region of interest" description="Disordered" evidence="1">
    <location>
        <begin position="204"/>
        <end position="249"/>
    </location>
</feature>
<evidence type="ECO:0000313" key="3">
    <source>
        <dbReference type="EMBL" id="KAH8703097.1"/>
    </source>
</evidence>
<protein>
    <submittedName>
        <fullName evidence="3">Uncharacterized protein</fullName>
    </submittedName>
</protein>
<dbReference type="RefSeq" id="XP_046076115.1">
    <property type="nucleotide sequence ID" value="XM_046219738.1"/>
</dbReference>
<dbReference type="EMBL" id="JAJTJA010000002">
    <property type="protein sequence ID" value="KAH8703097.1"/>
    <property type="molecule type" value="Genomic_DNA"/>
</dbReference>
<evidence type="ECO:0000256" key="2">
    <source>
        <dbReference type="SAM" id="Phobius"/>
    </source>
</evidence>
<keyword evidence="2" id="KW-0812">Transmembrane</keyword>
<reference evidence="3" key="1">
    <citation type="submission" date="2021-12" db="EMBL/GenBank/DDBJ databases">
        <title>Convergent genome expansion in fungi linked to evolution of root-endophyte symbiosis.</title>
        <authorList>
            <consortium name="DOE Joint Genome Institute"/>
            <person name="Ke Y.-H."/>
            <person name="Bonito G."/>
            <person name="Liao H.-L."/>
            <person name="Looney B."/>
            <person name="Rojas-Flechas A."/>
            <person name="Nash J."/>
            <person name="Hameed K."/>
            <person name="Schadt C."/>
            <person name="Martin F."/>
            <person name="Crous P.W."/>
            <person name="Miettinen O."/>
            <person name="Magnuson J.K."/>
            <person name="Labbe J."/>
            <person name="Jacobson D."/>
            <person name="Doktycz M.J."/>
            <person name="Veneault-Fourrey C."/>
            <person name="Kuo A."/>
            <person name="Mondo S."/>
            <person name="Calhoun S."/>
            <person name="Riley R."/>
            <person name="Ohm R."/>
            <person name="LaButti K."/>
            <person name="Andreopoulos B."/>
            <person name="Pangilinan J."/>
            <person name="Nolan M."/>
            <person name="Tritt A."/>
            <person name="Clum A."/>
            <person name="Lipzen A."/>
            <person name="Daum C."/>
            <person name="Barry K."/>
            <person name="Grigoriev I.V."/>
            <person name="Vilgalys R."/>
        </authorList>
    </citation>
    <scope>NUCLEOTIDE SEQUENCE</scope>
    <source>
        <strain evidence="3">PMI_201</strain>
    </source>
</reference>
<dbReference type="Proteomes" id="UP001201262">
    <property type="component" value="Unassembled WGS sequence"/>
</dbReference>
<sequence length="249" mass="27818">MSCEYDTKRYALTRVRQTQIFLSALSFPYGLASILVTHGIAETALQLTLLLSSGLFATGTLFYHRLSKQSKAKHQHPIAEVVADVLFTVLFIVLWIVVLILWAKRRTPWGNRVVEQVPQMYAHFLTFMLGATHFVAFVKATAHHYRSIRARLFGSRVTFVQCPSCSRTAHVEASEGLTGNATSANWRRSNRDKLAEDTEDPVFDFYTDEPSSSANPNINLAGDEQEQGVLLRPSEEDARPVDLEGSGDA</sequence>
<feature type="transmembrane region" description="Helical" evidence="2">
    <location>
        <begin position="47"/>
        <end position="66"/>
    </location>
</feature>
<keyword evidence="2" id="KW-0472">Membrane</keyword>
<accession>A0AAD4Q1Y3</accession>
<feature type="compositionally biased region" description="Polar residues" evidence="1">
    <location>
        <begin position="209"/>
        <end position="218"/>
    </location>
</feature>
<organism evidence="3 4">
    <name type="scientific">Talaromyces proteolyticus</name>
    <dbReference type="NCBI Taxonomy" id="1131652"/>
    <lineage>
        <taxon>Eukaryota</taxon>
        <taxon>Fungi</taxon>
        <taxon>Dikarya</taxon>
        <taxon>Ascomycota</taxon>
        <taxon>Pezizomycotina</taxon>
        <taxon>Eurotiomycetes</taxon>
        <taxon>Eurotiomycetidae</taxon>
        <taxon>Eurotiales</taxon>
        <taxon>Trichocomaceae</taxon>
        <taxon>Talaromyces</taxon>
        <taxon>Talaromyces sect. Bacilispori</taxon>
    </lineage>
</organism>
<proteinExistence type="predicted"/>